<proteinExistence type="predicted"/>
<feature type="domain" description="NusB/RsmB/TIM44" evidence="2">
    <location>
        <begin position="8"/>
        <end position="113"/>
    </location>
</feature>
<keyword evidence="1" id="KW-0694">RNA-binding</keyword>
<dbReference type="Pfam" id="PF01029">
    <property type="entry name" value="NusB"/>
    <property type="match status" value="1"/>
</dbReference>
<name>X1D328_9ZZZZ</name>
<feature type="non-terminal residue" evidence="3">
    <location>
        <position position="118"/>
    </location>
</feature>
<accession>X1D328</accession>
<evidence type="ECO:0000259" key="2">
    <source>
        <dbReference type="Pfam" id="PF01029"/>
    </source>
</evidence>
<dbReference type="InterPro" id="IPR006027">
    <property type="entry name" value="NusB_RsmB_TIM44"/>
</dbReference>
<protein>
    <recommendedName>
        <fullName evidence="2">NusB/RsmB/TIM44 domain-containing protein</fullName>
    </recommendedName>
</protein>
<dbReference type="Gene3D" id="1.10.940.10">
    <property type="entry name" value="NusB-like"/>
    <property type="match status" value="1"/>
</dbReference>
<comment type="caution">
    <text evidence="3">The sequence shown here is derived from an EMBL/GenBank/DDBJ whole genome shotgun (WGS) entry which is preliminary data.</text>
</comment>
<evidence type="ECO:0000313" key="3">
    <source>
        <dbReference type="EMBL" id="GAG90916.1"/>
    </source>
</evidence>
<dbReference type="InterPro" id="IPR035926">
    <property type="entry name" value="NusB-like_sf"/>
</dbReference>
<reference evidence="3" key="1">
    <citation type="journal article" date="2014" name="Front. Microbiol.">
        <title>High frequency of phylogenetically diverse reductive dehalogenase-homologous genes in deep subseafloor sedimentary metagenomes.</title>
        <authorList>
            <person name="Kawai M."/>
            <person name="Futagami T."/>
            <person name="Toyoda A."/>
            <person name="Takaki Y."/>
            <person name="Nishi S."/>
            <person name="Hori S."/>
            <person name="Arai W."/>
            <person name="Tsubouchi T."/>
            <person name="Morono Y."/>
            <person name="Uchiyama I."/>
            <person name="Ito T."/>
            <person name="Fujiyama A."/>
            <person name="Inagaki F."/>
            <person name="Takami H."/>
        </authorList>
    </citation>
    <scope>NUCLEOTIDE SEQUENCE</scope>
    <source>
        <strain evidence="3">Expedition CK06-06</strain>
    </source>
</reference>
<dbReference type="GO" id="GO:0003723">
    <property type="term" value="F:RNA binding"/>
    <property type="evidence" value="ECO:0007669"/>
    <property type="project" value="UniProtKB-KW"/>
</dbReference>
<organism evidence="3">
    <name type="scientific">marine sediment metagenome</name>
    <dbReference type="NCBI Taxonomy" id="412755"/>
    <lineage>
        <taxon>unclassified sequences</taxon>
        <taxon>metagenomes</taxon>
        <taxon>ecological metagenomes</taxon>
    </lineage>
</organism>
<dbReference type="SUPFAM" id="SSF48013">
    <property type="entry name" value="NusB-like"/>
    <property type="match status" value="1"/>
</dbReference>
<dbReference type="EMBL" id="BART01028529">
    <property type="protein sequence ID" value="GAG90916.1"/>
    <property type="molecule type" value="Genomic_DNA"/>
</dbReference>
<dbReference type="GO" id="GO:0006355">
    <property type="term" value="P:regulation of DNA-templated transcription"/>
    <property type="evidence" value="ECO:0007669"/>
    <property type="project" value="InterPro"/>
</dbReference>
<gene>
    <name evidence="3" type="ORF">S01H4_50272</name>
</gene>
<dbReference type="AlphaFoldDB" id="X1D328"/>
<evidence type="ECO:0000256" key="1">
    <source>
        <dbReference type="ARBA" id="ARBA00022884"/>
    </source>
</evidence>
<sequence>MTGRRPKTAREIATAVLNQFDPKDNYAGPILNKLLQKTEEKQRATDLVFGTIRNRAAIDMVIAKFADCPVERIPPKLLNIIRIASFELIYSPQTGEHAIVNEAVENAKAVAGPVRSKA</sequence>